<keyword evidence="3" id="KW-1185">Reference proteome</keyword>
<reference evidence="3" key="1">
    <citation type="journal article" date="2012" name="Science">
        <title>The Paleozoic origin of enzymatic lignin decomposition reconstructed from 31 fungal genomes.</title>
        <authorList>
            <person name="Floudas D."/>
            <person name="Binder M."/>
            <person name="Riley R."/>
            <person name="Barry K."/>
            <person name="Blanchette R.A."/>
            <person name="Henrissat B."/>
            <person name="Martinez A.T."/>
            <person name="Otillar R."/>
            <person name="Spatafora J.W."/>
            <person name="Yadav J.S."/>
            <person name="Aerts A."/>
            <person name="Benoit I."/>
            <person name="Boyd A."/>
            <person name="Carlson A."/>
            <person name="Copeland A."/>
            <person name="Coutinho P.M."/>
            <person name="de Vries R.P."/>
            <person name="Ferreira P."/>
            <person name="Findley K."/>
            <person name="Foster B."/>
            <person name="Gaskell J."/>
            <person name="Glotzer D."/>
            <person name="Gorecki P."/>
            <person name="Heitman J."/>
            <person name="Hesse C."/>
            <person name="Hori C."/>
            <person name="Igarashi K."/>
            <person name="Jurgens J.A."/>
            <person name="Kallen N."/>
            <person name="Kersten P."/>
            <person name="Kohler A."/>
            <person name="Kuees U."/>
            <person name="Kumar T.K.A."/>
            <person name="Kuo A."/>
            <person name="LaButti K."/>
            <person name="Larrondo L.F."/>
            <person name="Lindquist E."/>
            <person name="Ling A."/>
            <person name="Lombard V."/>
            <person name="Lucas S."/>
            <person name="Lundell T."/>
            <person name="Martin R."/>
            <person name="McLaughlin D.J."/>
            <person name="Morgenstern I."/>
            <person name="Morin E."/>
            <person name="Murat C."/>
            <person name="Nagy L.G."/>
            <person name="Nolan M."/>
            <person name="Ohm R.A."/>
            <person name="Patyshakuliyeva A."/>
            <person name="Rokas A."/>
            <person name="Ruiz-Duenas F.J."/>
            <person name="Sabat G."/>
            <person name="Salamov A."/>
            <person name="Samejima M."/>
            <person name="Schmutz J."/>
            <person name="Slot J.C."/>
            <person name="St John F."/>
            <person name="Stenlid J."/>
            <person name="Sun H."/>
            <person name="Sun S."/>
            <person name="Syed K."/>
            <person name="Tsang A."/>
            <person name="Wiebenga A."/>
            <person name="Young D."/>
            <person name="Pisabarro A."/>
            <person name="Eastwood D.C."/>
            <person name="Martin F."/>
            <person name="Cullen D."/>
            <person name="Grigoriev I.V."/>
            <person name="Hibbett D.S."/>
        </authorList>
    </citation>
    <scope>NUCLEOTIDE SEQUENCE [LARGE SCALE GENOMIC DNA]</scope>
    <source>
        <strain evidence="3">TFB10046</strain>
    </source>
</reference>
<sequence>MSSKDETCTRIPPLSPSLLVVRHSTAPPPANFYHEHSVVAAQDAALGQKPLNFVDALFTVLPHVTRSRRAAGTGARRRSLFFAPSPPPPFFAATAAAACVVPTFLANPAGKSGVDSSADSGRSLLDACWMLAVLTKVGASEFSLTLVVHISLSGAFCRSQLVATVKALPTPSATSPTSWDGNFARHSIHLGSRALKGISRCWISILDALRSKRRDGMQRLPRSRCLEPSVVPTGPCYVLQVSGLRSLPRMRSARIQGGIPAPGAIFSSIAVPRATLKACGANIAHSPSDRRTRALHAKRRLGGDSQLYRRPANRLRPRFRVSTAFPVAGCVTKANPPLPPARDAHFAGSSTTHESTPAPRSIVRSAQRAPAVEARKNSRVRASQHTRWWCRGLAFRSVGRALDPSERRRRPARQRLTRHAPPARAPSLGGHDGIRPAIALASEAAPDARPDRIPPRSQGRSAGSARAAGHRLRGPSPPSAAVLDIDWALRREWPKDVQKLAQDFLKDSRKTS</sequence>
<gene>
    <name evidence="2" type="ORF">AURDEDRAFT_177417</name>
</gene>
<feature type="region of interest" description="Disordered" evidence="1">
    <location>
        <begin position="402"/>
        <end position="480"/>
    </location>
</feature>
<dbReference type="EMBL" id="JH688201">
    <property type="protein sequence ID" value="EJD33497.1"/>
    <property type="molecule type" value="Genomic_DNA"/>
</dbReference>
<evidence type="ECO:0000313" key="2">
    <source>
        <dbReference type="EMBL" id="EJD33497.1"/>
    </source>
</evidence>
<dbReference type="AlphaFoldDB" id="J0WNT3"/>
<evidence type="ECO:0000256" key="1">
    <source>
        <dbReference type="SAM" id="MobiDB-lite"/>
    </source>
</evidence>
<accession>J0WNT3</accession>
<feature type="compositionally biased region" description="Low complexity" evidence="1">
    <location>
        <begin position="455"/>
        <end position="467"/>
    </location>
</feature>
<name>J0WNT3_AURST</name>
<evidence type="ECO:0000313" key="3">
    <source>
        <dbReference type="Proteomes" id="UP000006514"/>
    </source>
</evidence>
<feature type="compositionally biased region" description="Basic residues" evidence="1">
    <location>
        <begin position="407"/>
        <end position="418"/>
    </location>
</feature>
<feature type="region of interest" description="Disordered" evidence="1">
    <location>
        <begin position="332"/>
        <end position="383"/>
    </location>
</feature>
<protein>
    <submittedName>
        <fullName evidence="2">Uncharacterized protein</fullName>
    </submittedName>
</protein>
<proteinExistence type="predicted"/>
<dbReference type="InParanoid" id="J0WNT3"/>
<organism evidence="2 3">
    <name type="scientific">Auricularia subglabra (strain TFB-10046 / SS5)</name>
    <name type="common">White-rot fungus</name>
    <name type="synonym">Auricularia delicata (strain TFB10046)</name>
    <dbReference type="NCBI Taxonomy" id="717982"/>
    <lineage>
        <taxon>Eukaryota</taxon>
        <taxon>Fungi</taxon>
        <taxon>Dikarya</taxon>
        <taxon>Basidiomycota</taxon>
        <taxon>Agaricomycotina</taxon>
        <taxon>Agaricomycetes</taxon>
        <taxon>Auriculariales</taxon>
        <taxon>Auriculariaceae</taxon>
        <taxon>Auricularia</taxon>
    </lineage>
</organism>
<dbReference type="KEGG" id="adl:AURDEDRAFT_177417"/>
<dbReference type="Proteomes" id="UP000006514">
    <property type="component" value="Unassembled WGS sequence"/>
</dbReference>